<accession>A0A0J6VQP3</accession>
<protein>
    <submittedName>
        <fullName evidence="2">Uncharacterized protein</fullName>
    </submittedName>
</protein>
<keyword evidence="1" id="KW-0732">Signal</keyword>
<reference evidence="2 3" key="1">
    <citation type="journal article" date="2015" name="Genome Biol. Evol.">
        <title>Characterization of Three Mycobacterium spp. with Potential Use in Bioremediation by Genome Sequencing and Comparative Genomics.</title>
        <authorList>
            <person name="Das S."/>
            <person name="Pettersson B.M."/>
            <person name="Behra P.R."/>
            <person name="Ramesh M."/>
            <person name="Dasgupta S."/>
            <person name="Bhattacharya A."/>
            <person name="Kirsebom L.A."/>
        </authorList>
    </citation>
    <scope>NUCLEOTIDE SEQUENCE [LARGE SCALE GENOMIC DNA]</scope>
    <source>
        <strain evidence="2 3">DSM 43826</strain>
    </source>
</reference>
<feature type="chain" id="PRO_5005283436" evidence="1">
    <location>
        <begin position="24"/>
        <end position="143"/>
    </location>
</feature>
<gene>
    <name evidence="2" type="ORF">MCHLDSM_04389</name>
</gene>
<evidence type="ECO:0000313" key="2">
    <source>
        <dbReference type="EMBL" id="KMO71797.1"/>
    </source>
</evidence>
<dbReference type="EMBL" id="JYNL01000051">
    <property type="protein sequence ID" value="KMO71797.1"/>
    <property type="molecule type" value="Genomic_DNA"/>
</dbReference>
<name>A0A0J6VQP3_9MYCO</name>
<dbReference type="AlphaFoldDB" id="A0A0J6VQP3"/>
<keyword evidence="3" id="KW-1185">Reference proteome</keyword>
<evidence type="ECO:0000256" key="1">
    <source>
        <dbReference type="SAM" id="SignalP"/>
    </source>
</evidence>
<dbReference type="RefSeq" id="WP_048471719.1">
    <property type="nucleotide sequence ID" value="NZ_JYNL01000051.1"/>
</dbReference>
<feature type="signal peptide" evidence="1">
    <location>
        <begin position="1"/>
        <end position="23"/>
    </location>
</feature>
<organism evidence="2 3">
    <name type="scientific">Mycolicibacterium chlorophenolicum</name>
    <dbReference type="NCBI Taxonomy" id="37916"/>
    <lineage>
        <taxon>Bacteria</taxon>
        <taxon>Bacillati</taxon>
        <taxon>Actinomycetota</taxon>
        <taxon>Actinomycetes</taxon>
        <taxon>Mycobacteriales</taxon>
        <taxon>Mycobacteriaceae</taxon>
        <taxon>Mycolicibacterium</taxon>
    </lineage>
</organism>
<proteinExistence type="predicted"/>
<dbReference type="Proteomes" id="UP000036513">
    <property type="component" value="Unassembled WGS sequence"/>
</dbReference>
<sequence length="143" mass="15436" precursor="true">MKAVLLSLTVVCASLLGATPAVADTPHGNFELRLEGRYDFHTWIWALASCDGDCVRVQAIPQPIARAFPYAGDARLADGRYTLTVDVPDGLRCGNIYYGTTIPTHDVYSWDATTRIGVLTSSFDAGCDGKPGTLTYPFSLSLM</sequence>
<comment type="caution">
    <text evidence="2">The sequence shown here is derived from an EMBL/GenBank/DDBJ whole genome shotgun (WGS) entry which is preliminary data.</text>
</comment>
<evidence type="ECO:0000313" key="3">
    <source>
        <dbReference type="Proteomes" id="UP000036513"/>
    </source>
</evidence>
<dbReference type="PATRIC" id="fig|37916.4.peg.4364"/>